<dbReference type="Pfam" id="PF00534">
    <property type="entry name" value="Glycos_transf_1"/>
    <property type="match status" value="1"/>
</dbReference>
<dbReference type="InterPro" id="IPR050194">
    <property type="entry name" value="Glycosyltransferase_grp1"/>
</dbReference>
<dbReference type="RefSeq" id="WP_078923494.1">
    <property type="nucleotide sequence ID" value="NZ_FUYB01000018.1"/>
</dbReference>
<proteinExistence type="predicted"/>
<accession>A0A1T4XK32</accession>
<dbReference type="Gene3D" id="3.40.50.2000">
    <property type="entry name" value="Glycogen Phosphorylase B"/>
    <property type="match status" value="2"/>
</dbReference>
<dbReference type="AlphaFoldDB" id="A0A1T4XK32"/>
<dbReference type="OrthoDB" id="9764577at2"/>
<evidence type="ECO:0000313" key="3">
    <source>
        <dbReference type="Proteomes" id="UP000190460"/>
    </source>
</evidence>
<protein>
    <submittedName>
        <fullName evidence="2">Glycosyltransferase involved in cell wall bisynthesis</fullName>
    </submittedName>
</protein>
<sequence length="420" mass="48186">MEVNRKLLVIDTSYTLEMINERGLLNSVTCRDLDGYFSHVWSVHPFSSMLTSEKWLSKFGKPVHHKLNPSNTFIEGRVGRFPFLKNVRSLNFLISQIELFINLYYIIKKNKINIIRIGDPLYLGILGCILSKISGVPLVIRVNGHNRNIRKSTGQPMYPKLFKSIKFEEKIESFVFKRVDYVIAPNNDYLDFAIQCGADSTRVSALSYGNLLAKEYFDDPNSRVFDNNFFDRYHLEKNKYFLTVGRLEPIKFPDDTLEAFSKLPNQYQEFKLVFVGDGSMKDELLEKAIKLNIQERVIFTGNLNQNNLLQLYTNTLAYLSPLTGRALSEAALCGAPTIAYDLDWQPDIVENEVTGILIPSRSVKGFMIGMIKYIENHELASKMGKSIRSRALEMLDPQTQNQREIGCYQIVLVSSNIKRN</sequence>
<dbReference type="CDD" id="cd03801">
    <property type="entry name" value="GT4_PimA-like"/>
    <property type="match status" value="1"/>
</dbReference>
<organism evidence="2 3">
    <name type="scientific">Thiothrix eikelboomii</name>
    <dbReference type="NCBI Taxonomy" id="92487"/>
    <lineage>
        <taxon>Bacteria</taxon>
        <taxon>Pseudomonadati</taxon>
        <taxon>Pseudomonadota</taxon>
        <taxon>Gammaproteobacteria</taxon>
        <taxon>Thiotrichales</taxon>
        <taxon>Thiotrichaceae</taxon>
        <taxon>Thiothrix</taxon>
    </lineage>
</organism>
<dbReference type="STRING" id="92487.SAMN02745130_03042"/>
<name>A0A1T4XK32_9GAMM</name>
<dbReference type="Proteomes" id="UP000190460">
    <property type="component" value="Unassembled WGS sequence"/>
</dbReference>
<evidence type="ECO:0000259" key="1">
    <source>
        <dbReference type="Pfam" id="PF00534"/>
    </source>
</evidence>
<dbReference type="SUPFAM" id="SSF53756">
    <property type="entry name" value="UDP-Glycosyltransferase/glycogen phosphorylase"/>
    <property type="match status" value="1"/>
</dbReference>
<keyword evidence="2" id="KW-0808">Transferase</keyword>
<evidence type="ECO:0000313" key="2">
    <source>
        <dbReference type="EMBL" id="SKA89451.1"/>
    </source>
</evidence>
<dbReference type="EMBL" id="FUYB01000018">
    <property type="protein sequence ID" value="SKA89451.1"/>
    <property type="molecule type" value="Genomic_DNA"/>
</dbReference>
<gene>
    <name evidence="2" type="ORF">SAMN02745130_03042</name>
</gene>
<dbReference type="PANTHER" id="PTHR45947:SF3">
    <property type="entry name" value="SULFOQUINOVOSYL TRANSFERASE SQD2"/>
    <property type="match status" value="1"/>
</dbReference>
<keyword evidence="3" id="KW-1185">Reference proteome</keyword>
<reference evidence="2 3" key="1">
    <citation type="submission" date="2017-02" db="EMBL/GenBank/DDBJ databases">
        <authorList>
            <person name="Peterson S.W."/>
        </authorList>
    </citation>
    <scope>NUCLEOTIDE SEQUENCE [LARGE SCALE GENOMIC DNA]</scope>
    <source>
        <strain evidence="2 3">ATCC 49788</strain>
    </source>
</reference>
<dbReference type="PANTHER" id="PTHR45947">
    <property type="entry name" value="SULFOQUINOVOSYL TRANSFERASE SQD2"/>
    <property type="match status" value="1"/>
</dbReference>
<dbReference type="InterPro" id="IPR001296">
    <property type="entry name" value="Glyco_trans_1"/>
</dbReference>
<feature type="domain" description="Glycosyl transferase family 1" evidence="1">
    <location>
        <begin position="228"/>
        <end position="389"/>
    </location>
</feature>
<dbReference type="GO" id="GO:0016757">
    <property type="term" value="F:glycosyltransferase activity"/>
    <property type="evidence" value="ECO:0007669"/>
    <property type="project" value="InterPro"/>
</dbReference>